<organism evidence="2 3">
    <name type="scientific">Pristionchus entomophagus</name>
    <dbReference type="NCBI Taxonomy" id="358040"/>
    <lineage>
        <taxon>Eukaryota</taxon>
        <taxon>Metazoa</taxon>
        <taxon>Ecdysozoa</taxon>
        <taxon>Nematoda</taxon>
        <taxon>Chromadorea</taxon>
        <taxon>Rhabditida</taxon>
        <taxon>Rhabditina</taxon>
        <taxon>Diplogasteromorpha</taxon>
        <taxon>Diplogasteroidea</taxon>
        <taxon>Neodiplogasteridae</taxon>
        <taxon>Pristionchus</taxon>
    </lineage>
</organism>
<dbReference type="Pfam" id="PF01138">
    <property type="entry name" value="RNase_PH"/>
    <property type="match status" value="1"/>
</dbReference>
<dbReference type="Proteomes" id="UP001432027">
    <property type="component" value="Unassembled WGS sequence"/>
</dbReference>
<evidence type="ECO:0000313" key="2">
    <source>
        <dbReference type="EMBL" id="GMS97998.1"/>
    </source>
</evidence>
<dbReference type="SUPFAM" id="SSF54211">
    <property type="entry name" value="Ribosomal protein S5 domain 2-like"/>
    <property type="match status" value="1"/>
</dbReference>
<dbReference type="EMBL" id="BTSX01000005">
    <property type="protein sequence ID" value="GMS97998.1"/>
    <property type="molecule type" value="Genomic_DNA"/>
</dbReference>
<dbReference type="InterPro" id="IPR001247">
    <property type="entry name" value="ExoRNase_PH_dom1"/>
</dbReference>
<feature type="domain" description="Exoribonuclease phosphorolytic" evidence="1">
    <location>
        <begin position="1"/>
        <end position="70"/>
    </location>
</feature>
<feature type="non-terminal residue" evidence="2">
    <location>
        <position position="1"/>
    </location>
</feature>
<comment type="caution">
    <text evidence="2">The sequence shown here is derived from an EMBL/GenBank/DDBJ whole genome shotgun (WGS) entry which is preliminary data.</text>
</comment>
<gene>
    <name evidence="2" type="ORF">PENTCL1PPCAC_20173</name>
</gene>
<dbReference type="InterPro" id="IPR027408">
    <property type="entry name" value="PNPase/RNase_PH_dom_sf"/>
</dbReference>
<reference evidence="2" key="1">
    <citation type="submission" date="2023-10" db="EMBL/GenBank/DDBJ databases">
        <title>Genome assembly of Pristionchus species.</title>
        <authorList>
            <person name="Yoshida K."/>
            <person name="Sommer R.J."/>
        </authorList>
    </citation>
    <scope>NUCLEOTIDE SEQUENCE</scope>
    <source>
        <strain evidence="2">RS0144</strain>
    </source>
</reference>
<accession>A0AAV5TVE0</accession>
<evidence type="ECO:0000259" key="1">
    <source>
        <dbReference type="Pfam" id="PF01138"/>
    </source>
</evidence>
<sequence>VERGVLATTEGSSQVQIGGTDILCGVKCELLVIEDPLNETERLVFSIDCSANTTPQFIGKGGDKYAEELTDALHFAYDNEGP</sequence>
<evidence type="ECO:0000313" key="3">
    <source>
        <dbReference type="Proteomes" id="UP001432027"/>
    </source>
</evidence>
<dbReference type="Gene3D" id="3.30.230.70">
    <property type="entry name" value="GHMP Kinase, N-terminal domain"/>
    <property type="match status" value="1"/>
</dbReference>
<proteinExistence type="predicted"/>
<keyword evidence="3" id="KW-1185">Reference proteome</keyword>
<name>A0AAV5TVE0_9BILA</name>
<protein>
    <recommendedName>
        <fullName evidence="1">Exoribonuclease phosphorolytic domain-containing protein</fullName>
    </recommendedName>
</protein>
<dbReference type="InterPro" id="IPR020568">
    <property type="entry name" value="Ribosomal_Su5_D2-typ_SF"/>
</dbReference>
<dbReference type="AlphaFoldDB" id="A0AAV5TVE0"/>